<dbReference type="InterPro" id="IPR001647">
    <property type="entry name" value="HTH_TetR"/>
</dbReference>
<keyword evidence="5" id="KW-1185">Reference proteome</keyword>
<gene>
    <name evidence="4" type="ORF">AMS66_16300</name>
</gene>
<dbReference type="Pfam" id="PF00440">
    <property type="entry name" value="TetR_N"/>
    <property type="match status" value="1"/>
</dbReference>
<protein>
    <submittedName>
        <fullName evidence="4">Transcriptional regulator</fullName>
    </submittedName>
</protein>
<comment type="caution">
    <text evidence="4">The sequence shown here is derived from an EMBL/GenBank/DDBJ whole genome shotgun (WGS) entry which is preliminary data.</text>
</comment>
<accession>A0A0N0C470</accession>
<evidence type="ECO:0000256" key="1">
    <source>
        <dbReference type="ARBA" id="ARBA00023125"/>
    </source>
</evidence>
<dbReference type="SUPFAM" id="SSF46689">
    <property type="entry name" value="Homeodomain-like"/>
    <property type="match status" value="1"/>
</dbReference>
<dbReference type="PANTHER" id="PTHR30055:SF181">
    <property type="entry name" value="BLR6905 PROTEIN"/>
    <property type="match status" value="1"/>
</dbReference>
<dbReference type="Gene3D" id="1.10.357.10">
    <property type="entry name" value="Tetracycline Repressor, domain 2"/>
    <property type="match status" value="1"/>
</dbReference>
<evidence type="ECO:0000313" key="5">
    <source>
        <dbReference type="Proteomes" id="UP000037688"/>
    </source>
</evidence>
<dbReference type="GO" id="GO:0003700">
    <property type="term" value="F:DNA-binding transcription factor activity"/>
    <property type="evidence" value="ECO:0007669"/>
    <property type="project" value="TreeGrafter"/>
</dbReference>
<dbReference type="AlphaFoldDB" id="A0A0N0C470"/>
<sequence length="193" mass="22022">MEPDKKSETKEKIMQATLEFTKQKGFDSITIRKIAEASGTNVSLVNYYFGSKENLISESIKMILSSFQHTFAILDEFSIPARERLKQFLVDYLQVIQEYPELLSRIILMGSADFASQQEYGSFLNVMGFPKVQNTLKELTGEQQPERLTTMMTQIFGALFLPALMSPILEKGASVKIAPIDEQIDLLFEKYFH</sequence>
<dbReference type="PATRIC" id="fig|1705561.3.peg.3331"/>
<feature type="DNA-binding region" description="H-T-H motif" evidence="2">
    <location>
        <begin position="30"/>
        <end position="49"/>
    </location>
</feature>
<dbReference type="PRINTS" id="PR00455">
    <property type="entry name" value="HTHTETR"/>
</dbReference>
<dbReference type="InterPro" id="IPR009057">
    <property type="entry name" value="Homeodomain-like_sf"/>
</dbReference>
<dbReference type="Proteomes" id="UP000037688">
    <property type="component" value="Unassembled WGS sequence"/>
</dbReference>
<organism evidence="4 5">
    <name type="scientific">Paenibacillus xylanivorans</name>
    <dbReference type="NCBI Taxonomy" id="1705561"/>
    <lineage>
        <taxon>Bacteria</taxon>
        <taxon>Bacillati</taxon>
        <taxon>Bacillota</taxon>
        <taxon>Bacilli</taxon>
        <taxon>Bacillales</taxon>
        <taxon>Paenibacillaceae</taxon>
        <taxon>Paenibacillus</taxon>
    </lineage>
</organism>
<evidence type="ECO:0000259" key="3">
    <source>
        <dbReference type="PROSITE" id="PS50977"/>
    </source>
</evidence>
<dbReference type="RefSeq" id="WP_053781822.1">
    <property type="nucleotide sequence ID" value="NZ_LITU01000061.1"/>
</dbReference>
<reference evidence="4 5" key="1">
    <citation type="submission" date="2015-08" db="EMBL/GenBank/DDBJ databases">
        <title>Draft genome sequence of cellulolytic and xylanolytic Paenibacillus sp. A59, isolated from a decaying forest soil from Patagonia, Argentina.</title>
        <authorList>
            <person name="Ghio S."/>
            <person name="Caceres A.M."/>
            <person name="Talia P."/>
            <person name="Grasso D."/>
            <person name="Campos E."/>
        </authorList>
    </citation>
    <scope>NUCLEOTIDE SEQUENCE [LARGE SCALE GENOMIC DNA]</scope>
    <source>
        <strain evidence="4 5">A59</strain>
    </source>
</reference>
<dbReference type="PROSITE" id="PS50977">
    <property type="entry name" value="HTH_TETR_2"/>
    <property type="match status" value="1"/>
</dbReference>
<evidence type="ECO:0000313" key="4">
    <source>
        <dbReference type="EMBL" id="KOY15314.1"/>
    </source>
</evidence>
<dbReference type="InterPro" id="IPR050109">
    <property type="entry name" value="HTH-type_TetR-like_transc_reg"/>
</dbReference>
<keyword evidence="1 2" id="KW-0238">DNA-binding</keyword>
<dbReference type="EMBL" id="LITU01000061">
    <property type="protein sequence ID" value="KOY15314.1"/>
    <property type="molecule type" value="Genomic_DNA"/>
</dbReference>
<proteinExistence type="predicted"/>
<dbReference type="OrthoDB" id="9789566at2"/>
<feature type="domain" description="HTH tetR-type" evidence="3">
    <location>
        <begin position="7"/>
        <end position="67"/>
    </location>
</feature>
<dbReference type="PANTHER" id="PTHR30055">
    <property type="entry name" value="HTH-TYPE TRANSCRIPTIONAL REGULATOR RUTR"/>
    <property type="match status" value="1"/>
</dbReference>
<evidence type="ECO:0000256" key="2">
    <source>
        <dbReference type="PROSITE-ProRule" id="PRU00335"/>
    </source>
</evidence>
<dbReference type="GO" id="GO:0000976">
    <property type="term" value="F:transcription cis-regulatory region binding"/>
    <property type="evidence" value="ECO:0007669"/>
    <property type="project" value="TreeGrafter"/>
</dbReference>
<name>A0A0N0C470_9BACL</name>